<protein>
    <submittedName>
        <fullName evidence="1">Uncharacterized protein</fullName>
    </submittedName>
</protein>
<evidence type="ECO:0000313" key="1">
    <source>
        <dbReference type="EMBL" id="KIM57053.1"/>
    </source>
</evidence>
<reference evidence="1 2" key="1">
    <citation type="submission" date="2014-04" db="EMBL/GenBank/DDBJ databases">
        <authorList>
            <consortium name="DOE Joint Genome Institute"/>
            <person name="Kuo A."/>
            <person name="Kohler A."/>
            <person name="Nagy L.G."/>
            <person name="Floudas D."/>
            <person name="Copeland A."/>
            <person name="Barry K.W."/>
            <person name="Cichocki N."/>
            <person name="Veneault-Fourrey C."/>
            <person name="LaButti K."/>
            <person name="Lindquist E.A."/>
            <person name="Lipzen A."/>
            <person name="Lundell T."/>
            <person name="Morin E."/>
            <person name="Murat C."/>
            <person name="Sun H."/>
            <person name="Tunlid A."/>
            <person name="Henrissat B."/>
            <person name="Grigoriev I.V."/>
            <person name="Hibbett D.S."/>
            <person name="Martin F."/>
            <person name="Nordberg H.P."/>
            <person name="Cantor M.N."/>
            <person name="Hua S.X."/>
        </authorList>
    </citation>
    <scope>NUCLEOTIDE SEQUENCE [LARGE SCALE GENOMIC DNA]</scope>
    <source>
        <strain evidence="1 2">Foug A</strain>
    </source>
</reference>
<organism evidence="1 2">
    <name type="scientific">Scleroderma citrinum Foug A</name>
    <dbReference type="NCBI Taxonomy" id="1036808"/>
    <lineage>
        <taxon>Eukaryota</taxon>
        <taxon>Fungi</taxon>
        <taxon>Dikarya</taxon>
        <taxon>Basidiomycota</taxon>
        <taxon>Agaricomycotina</taxon>
        <taxon>Agaricomycetes</taxon>
        <taxon>Agaricomycetidae</taxon>
        <taxon>Boletales</taxon>
        <taxon>Sclerodermatineae</taxon>
        <taxon>Sclerodermataceae</taxon>
        <taxon>Scleroderma</taxon>
    </lineage>
</organism>
<dbReference type="InParanoid" id="A0A0C2Z530"/>
<name>A0A0C2Z530_9AGAM</name>
<accession>A0A0C2Z530</accession>
<dbReference type="Proteomes" id="UP000053989">
    <property type="component" value="Unassembled WGS sequence"/>
</dbReference>
<proteinExistence type="predicted"/>
<sequence>MIPLDLIQADWPKTSDFERTQRQRKIEPMRHMALNLGKAHFGCTDRIIKCELGMTEPTATGSSADKEPGTKHNRFLRDERTLLLSVTECAASRRSTRHHQCRAKITGCVSPLCGVLSRT</sequence>
<dbReference type="EMBL" id="KN822106">
    <property type="protein sequence ID" value="KIM57053.1"/>
    <property type="molecule type" value="Genomic_DNA"/>
</dbReference>
<evidence type="ECO:0000313" key="2">
    <source>
        <dbReference type="Proteomes" id="UP000053989"/>
    </source>
</evidence>
<dbReference type="HOGENOM" id="CLU_2062833_0_0_1"/>
<reference evidence="2" key="2">
    <citation type="submission" date="2015-01" db="EMBL/GenBank/DDBJ databases">
        <title>Evolutionary Origins and Diversification of the Mycorrhizal Mutualists.</title>
        <authorList>
            <consortium name="DOE Joint Genome Institute"/>
            <consortium name="Mycorrhizal Genomics Consortium"/>
            <person name="Kohler A."/>
            <person name="Kuo A."/>
            <person name="Nagy L.G."/>
            <person name="Floudas D."/>
            <person name="Copeland A."/>
            <person name="Barry K.W."/>
            <person name="Cichocki N."/>
            <person name="Veneault-Fourrey C."/>
            <person name="LaButti K."/>
            <person name="Lindquist E.A."/>
            <person name="Lipzen A."/>
            <person name="Lundell T."/>
            <person name="Morin E."/>
            <person name="Murat C."/>
            <person name="Riley R."/>
            <person name="Ohm R."/>
            <person name="Sun H."/>
            <person name="Tunlid A."/>
            <person name="Henrissat B."/>
            <person name="Grigoriev I.V."/>
            <person name="Hibbett D.S."/>
            <person name="Martin F."/>
        </authorList>
    </citation>
    <scope>NUCLEOTIDE SEQUENCE [LARGE SCALE GENOMIC DNA]</scope>
    <source>
        <strain evidence="2">Foug A</strain>
    </source>
</reference>
<keyword evidence="2" id="KW-1185">Reference proteome</keyword>
<gene>
    <name evidence="1" type="ORF">SCLCIDRAFT_1219717</name>
</gene>
<dbReference type="AlphaFoldDB" id="A0A0C2Z530"/>